<dbReference type="InterPro" id="IPR003675">
    <property type="entry name" value="Rce1/LyrA-like_dom"/>
</dbReference>
<feature type="transmembrane region" description="Helical" evidence="1">
    <location>
        <begin position="72"/>
        <end position="90"/>
    </location>
</feature>
<dbReference type="eggNOG" id="COG1266">
    <property type="taxonomic scope" value="Bacteria"/>
</dbReference>
<reference evidence="3 4" key="1">
    <citation type="journal article" date="2013" name="Genome Announc.">
        <title>Genome Sequence of Staphylococcus massiliensis Strain S46, Isolated from the Surface of Healthy Human Skin.</title>
        <authorList>
            <person name="Srivastav R."/>
            <person name="Singh A."/>
            <person name="Jangir P.K."/>
            <person name="Kumari C."/>
            <person name="Muduli S."/>
            <person name="Sharma R."/>
        </authorList>
    </citation>
    <scope>NUCLEOTIDE SEQUENCE [LARGE SCALE GENOMIC DNA]</scope>
    <source>
        <strain evidence="3 4">S46</strain>
    </source>
</reference>
<keyword evidence="1" id="KW-1133">Transmembrane helix</keyword>
<sequence>MRELKDKSQITLIVQSLIVIILFFICEMLFFTYLTKPTFYIIGIICLFLSLGLCIFFKFNLFSFKTLNRKEIAIIIISLLIIEIPIYLITSFSSMPDNENGLNDIVNQSNIFIAIMTLGIFIPVIEECIFRGILIKVMFQKKQWLGVIFSIILFTIGHNPTSVTDYMIYGIPAIVYSTIFYKTQRIELPIIIHIINNLLGFVN</sequence>
<dbReference type="PANTHER" id="PTHR36435:SF1">
    <property type="entry name" value="CAAX AMINO TERMINAL PROTEASE FAMILY PROTEIN"/>
    <property type="match status" value="1"/>
</dbReference>
<dbReference type="Pfam" id="PF02517">
    <property type="entry name" value="Rce1-like"/>
    <property type="match status" value="1"/>
</dbReference>
<accession>K9AF30</accession>
<organism evidence="3 4">
    <name type="scientific">Staphylococcus massiliensis S46</name>
    <dbReference type="NCBI Taxonomy" id="1229783"/>
    <lineage>
        <taxon>Bacteria</taxon>
        <taxon>Bacillati</taxon>
        <taxon>Bacillota</taxon>
        <taxon>Bacilli</taxon>
        <taxon>Bacillales</taxon>
        <taxon>Staphylococcaceae</taxon>
        <taxon>Staphylococcus</taxon>
    </lineage>
</organism>
<keyword evidence="3" id="KW-0378">Hydrolase</keyword>
<keyword evidence="1" id="KW-0812">Transmembrane</keyword>
<keyword evidence="1" id="KW-0472">Membrane</keyword>
<dbReference type="AlphaFoldDB" id="K9AF30"/>
<dbReference type="PATRIC" id="fig|1229783.3.peg.2075"/>
<comment type="caution">
    <text evidence="3">The sequence shown here is derived from an EMBL/GenBank/DDBJ whole genome shotgun (WGS) entry which is preliminary data.</text>
</comment>
<dbReference type="GO" id="GO:0080120">
    <property type="term" value="P:CAAX-box protein maturation"/>
    <property type="evidence" value="ECO:0007669"/>
    <property type="project" value="UniProtKB-ARBA"/>
</dbReference>
<dbReference type="OrthoDB" id="8754470at2"/>
<evidence type="ECO:0000313" key="3">
    <source>
        <dbReference type="EMBL" id="EKU45858.1"/>
    </source>
</evidence>
<proteinExistence type="predicted"/>
<feature type="transmembrane region" description="Helical" evidence="1">
    <location>
        <begin position="39"/>
        <end position="60"/>
    </location>
</feature>
<feature type="transmembrane region" description="Helical" evidence="1">
    <location>
        <begin position="12"/>
        <end position="33"/>
    </location>
</feature>
<evidence type="ECO:0000256" key="1">
    <source>
        <dbReference type="SAM" id="Phobius"/>
    </source>
</evidence>
<feature type="transmembrane region" description="Helical" evidence="1">
    <location>
        <begin position="110"/>
        <end position="130"/>
    </location>
</feature>
<evidence type="ECO:0000313" key="4">
    <source>
        <dbReference type="Proteomes" id="UP000009885"/>
    </source>
</evidence>
<gene>
    <name evidence="3" type="ORF">C273_10422</name>
</gene>
<evidence type="ECO:0000259" key="2">
    <source>
        <dbReference type="Pfam" id="PF02517"/>
    </source>
</evidence>
<dbReference type="EMBL" id="AMSQ01000023">
    <property type="protein sequence ID" value="EKU45858.1"/>
    <property type="molecule type" value="Genomic_DNA"/>
</dbReference>
<dbReference type="Proteomes" id="UP000009885">
    <property type="component" value="Unassembled WGS sequence"/>
</dbReference>
<dbReference type="STRING" id="1229783.C273_10422"/>
<dbReference type="GO" id="GO:0006508">
    <property type="term" value="P:proteolysis"/>
    <property type="evidence" value="ECO:0007669"/>
    <property type="project" value="UniProtKB-KW"/>
</dbReference>
<name>K9AF30_9STAP</name>
<feature type="transmembrane region" description="Helical" evidence="1">
    <location>
        <begin position="142"/>
        <end position="160"/>
    </location>
</feature>
<dbReference type="InterPro" id="IPR052710">
    <property type="entry name" value="CAAX_protease"/>
</dbReference>
<dbReference type="GO" id="GO:0004175">
    <property type="term" value="F:endopeptidase activity"/>
    <property type="evidence" value="ECO:0007669"/>
    <property type="project" value="UniProtKB-ARBA"/>
</dbReference>
<feature type="domain" description="CAAX prenyl protease 2/Lysostaphin resistance protein A-like" evidence="2">
    <location>
        <begin position="110"/>
        <end position="199"/>
    </location>
</feature>
<dbReference type="PANTHER" id="PTHR36435">
    <property type="entry name" value="SLR1288 PROTEIN"/>
    <property type="match status" value="1"/>
</dbReference>
<keyword evidence="3" id="KW-0645">Protease</keyword>
<keyword evidence="4" id="KW-1185">Reference proteome</keyword>
<protein>
    <submittedName>
        <fullName evidence="3">CAAX amino terminal protease family protein</fullName>
    </submittedName>
</protein>